<gene>
    <name evidence="16 17" type="primary">ftsW</name>
    <name evidence="17" type="ORF">GCM10023144_44720</name>
</gene>
<comment type="similarity">
    <text evidence="14 16">Belongs to the SEDS family. FtsW subfamily.</text>
</comment>
<dbReference type="Proteomes" id="UP001501671">
    <property type="component" value="Unassembled WGS sequence"/>
</dbReference>
<evidence type="ECO:0000256" key="16">
    <source>
        <dbReference type="HAMAP-Rule" id="MF_00913"/>
    </source>
</evidence>
<comment type="function">
    <text evidence="16">Peptidoglycan polymerase that is essential for cell division.</text>
</comment>
<keyword evidence="12 16" id="KW-0131">Cell cycle</keyword>
<comment type="caution">
    <text evidence="17">The sequence shown here is derived from an EMBL/GenBank/DDBJ whole genome shotgun (WGS) entry which is preliminary data.</text>
</comment>
<dbReference type="EC" id="2.4.99.28" evidence="16"/>
<dbReference type="EMBL" id="BAABFO010000034">
    <property type="protein sequence ID" value="GAA4342578.1"/>
    <property type="molecule type" value="Genomic_DNA"/>
</dbReference>
<evidence type="ECO:0000313" key="17">
    <source>
        <dbReference type="EMBL" id="GAA4342578.1"/>
    </source>
</evidence>
<evidence type="ECO:0000256" key="7">
    <source>
        <dbReference type="ARBA" id="ARBA00022692"/>
    </source>
</evidence>
<comment type="catalytic activity">
    <reaction evidence="15 16">
        <text>[GlcNAc-(1-&gt;4)-Mur2Ac(oyl-L-Ala-gamma-D-Glu-L-Lys-D-Ala-D-Ala)](n)-di-trans,octa-cis-undecaprenyl diphosphate + beta-D-GlcNAc-(1-&gt;4)-Mur2Ac(oyl-L-Ala-gamma-D-Glu-L-Lys-D-Ala-D-Ala)-di-trans,octa-cis-undecaprenyl diphosphate = [GlcNAc-(1-&gt;4)-Mur2Ac(oyl-L-Ala-gamma-D-Glu-L-Lys-D-Ala-D-Ala)](n+1)-di-trans,octa-cis-undecaprenyl diphosphate + di-trans,octa-cis-undecaprenyl diphosphate + H(+)</text>
        <dbReference type="Rhea" id="RHEA:23708"/>
        <dbReference type="Rhea" id="RHEA-COMP:9602"/>
        <dbReference type="Rhea" id="RHEA-COMP:9603"/>
        <dbReference type="ChEBI" id="CHEBI:15378"/>
        <dbReference type="ChEBI" id="CHEBI:58405"/>
        <dbReference type="ChEBI" id="CHEBI:60033"/>
        <dbReference type="ChEBI" id="CHEBI:78435"/>
        <dbReference type="EC" id="2.4.99.28"/>
    </reaction>
</comment>
<evidence type="ECO:0000256" key="15">
    <source>
        <dbReference type="ARBA" id="ARBA00049902"/>
    </source>
</evidence>
<dbReference type="InterPro" id="IPR001182">
    <property type="entry name" value="FtsW/RodA"/>
</dbReference>
<feature type="transmembrane region" description="Helical" evidence="16">
    <location>
        <begin position="285"/>
        <end position="310"/>
    </location>
</feature>
<keyword evidence="16" id="KW-0997">Cell inner membrane</keyword>
<feature type="transmembrane region" description="Helical" evidence="16">
    <location>
        <begin position="206"/>
        <end position="225"/>
    </location>
</feature>
<evidence type="ECO:0000256" key="3">
    <source>
        <dbReference type="ARBA" id="ARBA00022475"/>
    </source>
</evidence>
<feature type="transmembrane region" description="Helical" evidence="16">
    <location>
        <begin position="21"/>
        <end position="44"/>
    </location>
</feature>
<accession>A0ABP8HQ53</accession>
<dbReference type="NCBIfam" id="TIGR02614">
    <property type="entry name" value="ftsW"/>
    <property type="match status" value="1"/>
</dbReference>
<evidence type="ECO:0000256" key="10">
    <source>
        <dbReference type="ARBA" id="ARBA00022989"/>
    </source>
</evidence>
<dbReference type="PANTHER" id="PTHR30474">
    <property type="entry name" value="CELL CYCLE PROTEIN"/>
    <property type="match status" value="1"/>
</dbReference>
<comment type="subcellular location">
    <subcellularLocation>
        <location evidence="16">Cell inner membrane</location>
        <topology evidence="16">Multi-pass membrane protein</topology>
    </subcellularLocation>
    <subcellularLocation>
        <location evidence="1">Cell membrane</location>
        <topology evidence="1">Multi-pass membrane protein</topology>
    </subcellularLocation>
    <text evidence="16">Localizes to the division septum.</text>
</comment>
<dbReference type="PANTHER" id="PTHR30474:SF2">
    <property type="entry name" value="PEPTIDOGLYCAN GLYCOSYLTRANSFERASE FTSW-RELATED"/>
    <property type="match status" value="1"/>
</dbReference>
<evidence type="ECO:0000256" key="4">
    <source>
        <dbReference type="ARBA" id="ARBA00022618"/>
    </source>
</evidence>
<keyword evidence="7 16" id="KW-0812">Transmembrane</keyword>
<protein>
    <recommendedName>
        <fullName evidence="16">Probable peptidoglycan glycosyltransferase FtsW</fullName>
        <shortName evidence="16">PGT</shortName>
        <ecNumber evidence="16">2.4.99.28</ecNumber>
    </recommendedName>
    <alternativeName>
        <fullName evidence="16">Cell division protein FtsW</fullName>
    </alternativeName>
    <alternativeName>
        <fullName evidence="16">Cell wall polymerase</fullName>
    </alternativeName>
    <alternativeName>
        <fullName evidence="16">Peptidoglycan polymerase</fullName>
        <shortName evidence="16">PG polymerase</shortName>
    </alternativeName>
</protein>
<evidence type="ECO:0000256" key="6">
    <source>
        <dbReference type="ARBA" id="ARBA00022679"/>
    </source>
</evidence>
<feature type="transmembrane region" description="Helical" evidence="16">
    <location>
        <begin position="330"/>
        <end position="349"/>
    </location>
</feature>
<keyword evidence="6 16" id="KW-0808">Transferase</keyword>
<keyword evidence="13 16" id="KW-0961">Cell wall biogenesis/degradation</keyword>
<organism evidence="17 18">
    <name type="scientific">Pigmentiphaga soli</name>
    <dbReference type="NCBI Taxonomy" id="1007095"/>
    <lineage>
        <taxon>Bacteria</taxon>
        <taxon>Pseudomonadati</taxon>
        <taxon>Pseudomonadota</taxon>
        <taxon>Betaproteobacteria</taxon>
        <taxon>Burkholderiales</taxon>
        <taxon>Alcaligenaceae</taxon>
        <taxon>Pigmentiphaga</taxon>
    </lineage>
</organism>
<feature type="transmembrane region" description="Helical" evidence="16">
    <location>
        <begin position="64"/>
        <end position="85"/>
    </location>
</feature>
<keyword evidence="11 16" id="KW-0472">Membrane</keyword>
<dbReference type="InterPro" id="IPR013437">
    <property type="entry name" value="FtsW"/>
</dbReference>
<keyword evidence="4 16" id="KW-0132">Cell division</keyword>
<feature type="transmembrane region" description="Helical" evidence="16">
    <location>
        <begin position="361"/>
        <end position="384"/>
    </location>
</feature>
<keyword evidence="9 16" id="KW-0573">Peptidoglycan synthesis</keyword>
<feature type="transmembrane region" description="Helical" evidence="16">
    <location>
        <begin position="158"/>
        <end position="177"/>
    </location>
</feature>
<keyword evidence="18" id="KW-1185">Reference proteome</keyword>
<evidence type="ECO:0000256" key="2">
    <source>
        <dbReference type="ARBA" id="ARBA00004752"/>
    </source>
</evidence>
<dbReference type="RefSeq" id="WP_345252160.1">
    <property type="nucleotide sequence ID" value="NZ_BAABFO010000034.1"/>
</dbReference>
<keyword evidence="8 16" id="KW-0133">Cell shape</keyword>
<evidence type="ECO:0000313" key="18">
    <source>
        <dbReference type="Proteomes" id="UP001501671"/>
    </source>
</evidence>
<dbReference type="HAMAP" id="MF_00913">
    <property type="entry name" value="PGT_FtsW_proteobact"/>
    <property type="match status" value="1"/>
</dbReference>
<feature type="transmembrane region" description="Helical" evidence="16">
    <location>
        <begin position="183"/>
        <end position="199"/>
    </location>
</feature>
<keyword evidence="5 16" id="KW-0328">Glycosyltransferase</keyword>
<comment type="pathway">
    <text evidence="2 16">Cell wall biogenesis; peptidoglycan biosynthesis.</text>
</comment>
<evidence type="ECO:0000256" key="9">
    <source>
        <dbReference type="ARBA" id="ARBA00022984"/>
    </source>
</evidence>
<feature type="transmembrane region" description="Helical" evidence="16">
    <location>
        <begin position="97"/>
        <end position="114"/>
    </location>
</feature>
<evidence type="ECO:0000256" key="14">
    <source>
        <dbReference type="ARBA" id="ARBA00038053"/>
    </source>
</evidence>
<evidence type="ECO:0000256" key="11">
    <source>
        <dbReference type="ARBA" id="ARBA00023136"/>
    </source>
</evidence>
<sequence>MSLFAELTGSVNAVRPSRTRMLNYDAALVVAAAALLLLGVVMVYSASVSLSDAPKFANYGNYYFLVRHVLYIMTGLVAAVAVFTVSMNMWQKAAMPLFGVALLLLVAVLIPGIGREVNGSHRWVPLGLVNFQPSELMKLAMLIYAADYTVRKQAHMQSFVHGFLPMALAMAASGLLLLMEPDLGAFVVIVAISMGILFLGGINGRLFGGLTGVLVGTFMLLIWASPWRRERLFAYLDPWTEANALGKAYQLSHSLIAFGRGEWFGVGLGGSVEKLHYLPEAHTDFLLAVIGEELGFVGVAVVVILFFVIVRRGFEIGRQAIAMDRVFSGLVAKGVVLWIGCQALINMGVNLGLLPTKGLTLPFMSFGGSGIVANLCALAVLMRVDYENRILMRGGRL</sequence>
<keyword evidence="10 16" id="KW-1133">Transmembrane helix</keyword>
<proteinExistence type="inferred from homology"/>
<keyword evidence="3 16" id="KW-1003">Cell membrane</keyword>
<dbReference type="Pfam" id="PF01098">
    <property type="entry name" value="FTSW_RODA_SPOVE"/>
    <property type="match status" value="1"/>
</dbReference>
<name>A0ABP8HQ53_9BURK</name>
<evidence type="ECO:0000256" key="13">
    <source>
        <dbReference type="ARBA" id="ARBA00023316"/>
    </source>
</evidence>
<evidence type="ECO:0000256" key="5">
    <source>
        <dbReference type="ARBA" id="ARBA00022676"/>
    </source>
</evidence>
<evidence type="ECO:0000256" key="1">
    <source>
        <dbReference type="ARBA" id="ARBA00004651"/>
    </source>
</evidence>
<feature type="transmembrane region" description="Helical" evidence="16">
    <location>
        <begin position="126"/>
        <end position="146"/>
    </location>
</feature>
<evidence type="ECO:0000256" key="12">
    <source>
        <dbReference type="ARBA" id="ARBA00023306"/>
    </source>
</evidence>
<reference evidence="18" key="1">
    <citation type="journal article" date="2019" name="Int. J. Syst. Evol. Microbiol.">
        <title>The Global Catalogue of Microorganisms (GCM) 10K type strain sequencing project: providing services to taxonomists for standard genome sequencing and annotation.</title>
        <authorList>
            <consortium name="The Broad Institute Genomics Platform"/>
            <consortium name="The Broad Institute Genome Sequencing Center for Infectious Disease"/>
            <person name="Wu L."/>
            <person name="Ma J."/>
        </authorList>
    </citation>
    <scope>NUCLEOTIDE SEQUENCE [LARGE SCALE GENOMIC DNA]</scope>
    <source>
        <strain evidence="18">JCM 17666</strain>
    </source>
</reference>
<evidence type="ECO:0000256" key="8">
    <source>
        <dbReference type="ARBA" id="ARBA00022960"/>
    </source>
</evidence>